<dbReference type="InterPro" id="IPR008554">
    <property type="entry name" value="Glutaredoxin-like"/>
</dbReference>
<dbReference type="RefSeq" id="WP_305170886.1">
    <property type="nucleotide sequence ID" value="NZ_JAUUUU010000005.1"/>
</dbReference>
<keyword evidence="2" id="KW-1185">Reference proteome</keyword>
<name>A0AAW8B482_9GAMM</name>
<dbReference type="AlphaFoldDB" id="A0AAW8B482"/>
<dbReference type="Proteomes" id="UP001178354">
    <property type="component" value="Unassembled WGS sequence"/>
</dbReference>
<accession>A0AAW8B482</accession>
<reference evidence="1" key="1">
    <citation type="journal article" date="2010" name="Int. J. Syst. Evol. Microbiol.">
        <title>Porticoccus litoralis gen. nov., sp. nov., a gammaproteobacterium isolated from the Yellow Sea.</title>
        <authorList>
            <person name="Oh H.M."/>
            <person name="Kim H."/>
            <person name="Kim K.M."/>
            <person name="Min G.S."/>
            <person name="Cho J.C."/>
        </authorList>
    </citation>
    <scope>NUCLEOTIDE SEQUENCE</scope>
    <source>
        <strain evidence="1">DSM 25064</strain>
    </source>
</reference>
<reference evidence="1" key="2">
    <citation type="submission" date="2023-08" db="EMBL/GenBank/DDBJ databases">
        <authorList>
            <person name="Luo J."/>
        </authorList>
    </citation>
    <scope>NUCLEOTIDE SEQUENCE</scope>
    <source>
        <strain evidence="1">DSM 25064</strain>
    </source>
</reference>
<protein>
    <submittedName>
        <fullName evidence="1">Glutaredoxin family protein</fullName>
    </submittedName>
</protein>
<comment type="caution">
    <text evidence="1">The sequence shown here is derived from an EMBL/GenBank/DDBJ whole genome shotgun (WGS) entry which is preliminary data.</text>
</comment>
<dbReference type="InterPro" id="IPR036249">
    <property type="entry name" value="Thioredoxin-like_sf"/>
</dbReference>
<dbReference type="EMBL" id="JAUUUU010000005">
    <property type="protein sequence ID" value="MDP1521222.1"/>
    <property type="molecule type" value="Genomic_DNA"/>
</dbReference>
<proteinExistence type="predicted"/>
<organism evidence="1 2">
    <name type="scientific">Porticoccus litoralis</name>
    <dbReference type="NCBI Taxonomy" id="434086"/>
    <lineage>
        <taxon>Bacteria</taxon>
        <taxon>Pseudomonadati</taxon>
        <taxon>Pseudomonadota</taxon>
        <taxon>Gammaproteobacteria</taxon>
        <taxon>Cellvibrionales</taxon>
        <taxon>Porticoccaceae</taxon>
        <taxon>Porticoccus</taxon>
    </lineage>
</organism>
<dbReference type="PANTHER" id="PTHR33558:SF1">
    <property type="entry name" value="GLUTAREDOXIN-LIKE PROTEIN C5ORF63 HOMOLOG"/>
    <property type="match status" value="1"/>
</dbReference>
<dbReference type="Gene3D" id="3.40.30.10">
    <property type="entry name" value="Glutaredoxin"/>
    <property type="match status" value="1"/>
</dbReference>
<sequence>MEKVLTLYSGPQCHLCEQAKALLFPVLHEEGWQLHEVNIATDEQLQSLYGIRIPVVATPDGREKGWPFSAGQVRRLLNIHNIY</sequence>
<dbReference type="Pfam" id="PF05768">
    <property type="entry name" value="Glrx-like"/>
    <property type="match status" value="1"/>
</dbReference>
<dbReference type="SUPFAM" id="SSF52833">
    <property type="entry name" value="Thioredoxin-like"/>
    <property type="match status" value="1"/>
</dbReference>
<dbReference type="InterPro" id="IPR052565">
    <property type="entry name" value="Glutaredoxin-like_YDR286C"/>
</dbReference>
<dbReference type="PANTHER" id="PTHR33558">
    <property type="entry name" value="GLUTAREDOXIN-LIKE PROTEIN C5ORF63 HOMOLOG"/>
    <property type="match status" value="1"/>
</dbReference>
<gene>
    <name evidence="1" type="ORF">Q8A57_09600</name>
</gene>
<evidence type="ECO:0000313" key="1">
    <source>
        <dbReference type="EMBL" id="MDP1521222.1"/>
    </source>
</evidence>
<evidence type="ECO:0000313" key="2">
    <source>
        <dbReference type="Proteomes" id="UP001178354"/>
    </source>
</evidence>